<feature type="region of interest" description="Disordered" evidence="1">
    <location>
        <begin position="1"/>
        <end position="20"/>
    </location>
</feature>
<accession>A0A8H3LEI5</accession>
<evidence type="ECO:0000256" key="1">
    <source>
        <dbReference type="SAM" id="MobiDB-lite"/>
    </source>
</evidence>
<evidence type="ECO:0000313" key="2">
    <source>
        <dbReference type="EMBL" id="GES84865.1"/>
    </source>
</evidence>
<dbReference type="AlphaFoldDB" id="A0A8H3LEI5"/>
<sequence>MSSKNYEKETRGTPPYVQNNNTCRIKKKTSRESLKKNKDRQLSIFNAKFTLNNVPCEIEYDLSEISLENLHNLAIFTTQNSSNDNKGDA</sequence>
<organism evidence="2 3">
    <name type="scientific">Rhizophagus clarus</name>
    <dbReference type="NCBI Taxonomy" id="94130"/>
    <lineage>
        <taxon>Eukaryota</taxon>
        <taxon>Fungi</taxon>
        <taxon>Fungi incertae sedis</taxon>
        <taxon>Mucoromycota</taxon>
        <taxon>Glomeromycotina</taxon>
        <taxon>Glomeromycetes</taxon>
        <taxon>Glomerales</taxon>
        <taxon>Glomeraceae</taxon>
        <taxon>Rhizophagus</taxon>
    </lineage>
</organism>
<evidence type="ECO:0000313" key="3">
    <source>
        <dbReference type="Proteomes" id="UP000615446"/>
    </source>
</evidence>
<name>A0A8H3LEI5_9GLOM</name>
<reference evidence="2" key="1">
    <citation type="submission" date="2019-10" db="EMBL/GenBank/DDBJ databases">
        <title>Conservation and host-specific expression of non-tandemly repeated heterogenous ribosome RNA gene in arbuscular mycorrhizal fungi.</title>
        <authorList>
            <person name="Maeda T."/>
            <person name="Kobayashi Y."/>
            <person name="Nakagawa T."/>
            <person name="Ezawa T."/>
            <person name="Yamaguchi K."/>
            <person name="Bino T."/>
            <person name="Nishimoto Y."/>
            <person name="Shigenobu S."/>
            <person name="Kawaguchi M."/>
        </authorList>
    </citation>
    <scope>NUCLEOTIDE SEQUENCE</scope>
    <source>
        <strain evidence="2">HR1</strain>
    </source>
</reference>
<dbReference type="EMBL" id="BLAL01000086">
    <property type="protein sequence ID" value="GES84865.1"/>
    <property type="molecule type" value="Genomic_DNA"/>
</dbReference>
<proteinExistence type="predicted"/>
<protein>
    <submittedName>
        <fullName evidence="2">Uncharacterized protein</fullName>
    </submittedName>
</protein>
<comment type="caution">
    <text evidence="2">The sequence shown here is derived from an EMBL/GenBank/DDBJ whole genome shotgun (WGS) entry which is preliminary data.</text>
</comment>
<feature type="compositionally biased region" description="Basic and acidic residues" evidence="1">
    <location>
        <begin position="1"/>
        <end position="11"/>
    </location>
</feature>
<gene>
    <name evidence="2" type="ORF">RCL2_001195800</name>
</gene>
<dbReference type="OrthoDB" id="2383906at2759"/>
<dbReference type="Proteomes" id="UP000615446">
    <property type="component" value="Unassembled WGS sequence"/>
</dbReference>